<proteinExistence type="predicted"/>
<organism evidence="2 3">
    <name type="scientific">Pseudomonas prosekii</name>
    <dbReference type="NCBI Taxonomy" id="1148509"/>
    <lineage>
        <taxon>Bacteria</taxon>
        <taxon>Pseudomonadati</taxon>
        <taxon>Pseudomonadota</taxon>
        <taxon>Gammaproteobacteria</taxon>
        <taxon>Pseudomonadales</taxon>
        <taxon>Pseudomonadaceae</taxon>
        <taxon>Pseudomonas</taxon>
    </lineage>
</organism>
<gene>
    <name evidence="2" type="ORF">SAMN05216222_1340</name>
</gene>
<name>A0A1H1RRV5_9PSED</name>
<evidence type="ECO:0000313" key="2">
    <source>
        <dbReference type="EMBL" id="SDS38413.1"/>
    </source>
</evidence>
<dbReference type="AlphaFoldDB" id="A0A1H1RRV5"/>
<dbReference type="GO" id="GO:0004568">
    <property type="term" value="F:chitinase activity"/>
    <property type="evidence" value="ECO:0007669"/>
    <property type="project" value="InterPro"/>
</dbReference>
<dbReference type="GO" id="GO:0016998">
    <property type="term" value="P:cell wall macromolecule catabolic process"/>
    <property type="evidence" value="ECO:0007669"/>
    <property type="project" value="InterPro"/>
</dbReference>
<dbReference type="Pfam" id="PF00182">
    <property type="entry name" value="Glyco_hydro_19"/>
    <property type="match status" value="1"/>
</dbReference>
<dbReference type="Gene3D" id="1.10.530.10">
    <property type="match status" value="1"/>
</dbReference>
<dbReference type="SUPFAM" id="SSF53955">
    <property type="entry name" value="Lysozyme-like"/>
    <property type="match status" value="1"/>
</dbReference>
<sequence>MMINPILAPLPLTSAQLQQLFPNARTQAGVFISALNTAMSHRNINTPKRIAAFLAQVGHESGQLQYVRELGSDQYLSKYDTGSLAARLGNTPQADGDGQKYRGRGLIQITGRDNYRTCSLGLFGDDRLLFIPELLEKPQWAAESAAWFWEQKGLNELADRDQFNSITGRINGGLNGLEDRLQLWARARALLCQPSA</sequence>
<protein>
    <submittedName>
        <fullName evidence="2">Putative chitinase</fullName>
    </submittedName>
</protein>
<accession>A0A1H1RRV5</accession>
<dbReference type="PANTHER" id="PTHR34408:SF1">
    <property type="entry name" value="GLYCOSYL HYDROLASE FAMILY 19 DOMAIN-CONTAINING PROTEIN HI_1415"/>
    <property type="match status" value="1"/>
</dbReference>
<dbReference type="PANTHER" id="PTHR34408">
    <property type="entry name" value="FAMILY PROTEIN, PUTATIVE-RELATED"/>
    <property type="match status" value="1"/>
</dbReference>
<dbReference type="STRING" id="1148509.SAMN05216222_1340"/>
<dbReference type="GO" id="GO:0006032">
    <property type="term" value="P:chitin catabolic process"/>
    <property type="evidence" value="ECO:0007669"/>
    <property type="project" value="InterPro"/>
</dbReference>
<evidence type="ECO:0000313" key="3">
    <source>
        <dbReference type="Proteomes" id="UP000198481"/>
    </source>
</evidence>
<dbReference type="InterPro" id="IPR023346">
    <property type="entry name" value="Lysozyme-like_dom_sf"/>
</dbReference>
<feature type="domain" description="Glycoside hydrolase family 19 catalytic" evidence="1">
    <location>
        <begin position="45"/>
        <end position="152"/>
    </location>
</feature>
<dbReference type="EMBL" id="LT629762">
    <property type="protein sequence ID" value="SDS38413.1"/>
    <property type="molecule type" value="Genomic_DNA"/>
</dbReference>
<evidence type="ECO:0000259" key="1">
    <source>
        <dbReference type="Pfam" id="PF00182"/>
    </source>
</evidence>
<dbReference type="InterPro" id="IPR052354">
    <property type="entry name" value="Cell_Wall_Dynamics_Protein"/>
</dbReference>
<reference evidence="2 3" key="1">
    <citation type="submission" date="2016-10" db="EMBL/GenBank/DDBJ databases">
        <authorList>
            <person name="de Groot N.N."/>
        </authorList>
    </citation>
    <scope>NUCLEOTIDE SEQUENCE [LARGE SCALE GENOMIC DNA]</scope>
    <source>
        <strain evidence="2 3">LMG 26867</strain>
    </source>
</reference>
<dbReference type="InterPro" id="IPR000726">
    <property type="entry name" value="Glyco_hydro_19_cat"/>
</dbReference>
<dbReference type="Proteomes" id="UP000198481">
    <property type="component" value="Chromosome I"/>
</dbReference>